<dbReference type="Pfam" id="PF01555">
    <property type="entry name" value="N6_N4_Mtase"/>
    <property type="match status" value="1"/>
</dbReference>
<comment type="caution">
    <text evidence="11">The sequence shown here is derived from an EMBL/GenBank/DDBJ whole genome shotgun (WGS) entry which is preliminary data.</text>
</comment>
<dbReference type="InterPro" id="IPR002941">
    <property type="entry name" value="DNA_methylase_N4/N6"/>
</dbReference>
<keyword evidence="4" id="KW-0949">S-adenosyl-L-methionine</keyword>
<keyword evidence="3 11" id="KW-0808">Transferase</keyword>
<evidence type="ECO:0000313" key="11">
    <source>
        <dbReference type="EMBL" id="MDT0307210.1"/>
    </source>
</evidence>
<dbReference type="RefSeq" id="WP_311630152.1">
    <property type="nucleotide sequence ID" value="NZ_JAVREN010000010.1"/>
</dbReference>
<reference evidence="12" key="1">
    <citation type="submission" date="2023-07" db="EMBL/GenBank/DDBJ databases">
        <title>30 novel species of actinomycetes from the DSMZ collection.</title>
        <authorList>
            <person name="Nouioui I."/>
        </authorList>
    </citation>
    <scope>NUCLEOTIDE SEQUENCE [LARGE SCALE GENOMIC DNA]</scope>
    <source>
        <strain evidence="12">DSM 44917</strain>
    </source>
</reference>
<feature type="region of interest" description="Disordered" evidence="9">
    <location>
        <begin position="223"/>
        <end position="248"/>
    </location>
</feature>
<keyword evidence="12" id="KW-1185">Reference proteome</keyword>
<dbReference type="InterPro" id="IPR001091">
    <property type="entry name" value="RM_Methyltransferase"/>
</dbReference>
<comment type="similarity">
    <text evidence="1">Belongs to the N(4)/N(6)-methyltransferase family. N(4) subfamily.</text>
</comment>
<evidence type="ECO:0000256" key="9">
    <source>
        <dbReference type="SAM" id="MobiDB-lite"/>
    </source>
</evidence>
<dbReference type="PRINTS" id="PR00508">
    <property type="entry name" value="S21N4MTFRASE"/>
</dbReference>
<dbReference type="PROSITE" id="PS00093">
    <property type="entry name" value="N4_MTASE"/>
    <property type="match status" value="1"/>
</dbReference>
<dbReference type="InterPro" id="IPR017985">
    <property type="entry name" value="MeTrfase_CN4_CS"/>
</dbReference>
<evidence type="ECO:0000256" key="6">
    <source>
        <dbReference type="ARBA" id="ARBA00023125"/>
    </source>
</evidence>
<protein>
    <recommendedName>
        <fullName evidence="8">Methyltransferase</fullName>
        <ecNumber evidence="8">2.1.1.-</ecNumber>
    </recommendedName>
</protein>
<organism evidence="11 12">
    <name type="scientific">Streptomyces boetiae</name>
    <dbReference type="NCBI Taxonomy" id="3075541"/>
    <lineage>
        <taxon>Bacteria</taxon>
        <taxon>Bacillati</taxon>
        <taxon>Actinomycetota</taxon>
        <taxon>Actinomycetes</taxon>
        <taxon>Kitasatosporales</taxon>
        <taxon>Streptomycetaceae</taxon>
        <taxon>Streptomyces</taxon>
    </lineage>
</organism>
<proteinExistence type="inferred from homology"/>
<evidence type="ECO:0000256" key="5">
    <source>
        <dbReference type="ARBA" id="ARBA00022747"/>
    </source>
</evidence>
<dbReference type="EC" id="2.1.1.-" evidence="8"/>
<sequence>MKGKPPTLRARTAARRERCHGPATLLTGDALQTLQALPAGTVDCVVTSPPYWRLRDYATGSWTGGAPDCPHPATATTERDGHRRCARCEARWSDAQVGREATLNEYTDHLRRVFAELHRVLVPAGTVWLNLGDSYAANSDGYPNSRPGQYRQPAYRPRAGLPDKNLLGLPWKVALALQADGWLIRNAIIWHKTNAAPFPVRDRLANRHETVFLLTKQEHHYLDRTPREPGTSTTDAEPLGKTAGGSGDVWSIPVTPRRRPHHPATSPLQIPLRCIQLGSPPGGLVCDPFSGTGTTGLAALSLGRAYLGIDLNPAYTELAASRLNTVSTTHSSRAGQAPAQGEAR</sequence>
<evidence type="ECO:0000256" key="3">
    <source>
        <dbReference type="ARBA" id="ARBA00022679"/>
    </source>
</evidence>
<gene>
    <name evidence="11" type="ORF">RM780_09570</name>
</gene>
<keyword evidence="2 11" id="KW-0489">Methyltransferase</keyword>
<dbReference type="SUPFAM" id="SSF53335">
    <property type="entry name" value="S-adenosyl-L-methionine-dependent methyltransferases"/>
    <property type="match status" value="1"/>
</dbReference>
<evidence type="ECO:0000256" key="1">
    <source>
        <dbReference type="ARBA" id="ARBA00010203"/>
    </source>
</evidence>
<evidence type="ECO:0000256" key="7">
    <source>
        <dbReference type="ARBA" id="ARBA00049120"/>
    </source>
</evidence>
<dbReference type="Proteomes" id="UP001183388">
    <property type="component" value="Unassembled WGS sequence"/>
</dbReference>
<evidence type="ECO:0000313" key="12">
    <source>
        <dbReference type="Proteomes" id="UP001183388"/>
    </source>
</evidence>
<dbReference type="GO" id="GO:0032259">
    <property type="term" value="P:methylation"/>
    <property type="evidence" value="ECO:0007669"/>
    <property type="project" value="UniProtKB-KW"/>
</dbReference>
<keyword evidence="5" id="KW-0680">Restriction system</keyword>
<evidence type="ECO:0000259" key="10">
    <source>
        <dbReference type="Pfam" id="PF01555"/>
    </source>
</evidence>
<dbReference type="InterPro" id="IPR029063">
    <property type="entry name" value="SAM-dependent_MTases_sf"/>
</dbReference>
<dbReference type="Gene3D" id="3.40.50.150">
    <property type="entry name" value="Vaccinia Virus protein VP39"/>
    <property type="match status" value="1"/>
</dbReference>
<evidence type="ECO:0000256" key="4">
    <source>
        <dbReference type="ARBA" id="ARBA00022691"/>
    </source>
</evidence>
<feature type="domain" description="DNA methylase N-4/N-6" evidence="10">
    <location>
        <begin position="42"/>
        <end position="320"/>
    </location>
</feature>
<accession>A0ABU2L6L5</accession>
<evidence type="ECO:0000256" key="2">
    <source>
        <dbReference type="ARBA" id="ARBA00022603"/>
    </source>
</evidence>
<keyword evidence="6" id="KW-0238">DNA-binding</keyword>
<dbReference type="EMBL" id="JAVREN010000010">
    <property type="protein sequence ID" value="MDT0307210.1"/>
    <property type="molecule type" value="Genomic_DNA"/>
</dbReference>
<comment type="catalytic activity">
    <reaction evidence="7">
        <text>a 2'-deoxycytidine in DNA + S-adenosyl-L-methionine = an N(4)-methyl-2'-deoxycytidine in DNA + S-adenosyl-L-homocysteine + H(+)</text>
        <dbReference type="Rhea" id="RHEA:16857"/>
        <dbReference type="Rhea" id="RHEA-COMP:11369"/>
        <dbReference type="Rhea" id="RHEA-COMP:13674"/>
        <dbReference type="ChEBI" id="CHEBI:15378"/>
        <dbReference type="ChEBI" id="CHEBI:57856"/>
        <dbReference type="ChEBI" id="CHEBI:59789"/>
        <dbReference type="ChEBI" id="CHEBI:85452"/>
        <dbReference type="ChEBI" id="CHEBI:137933"/>
        <dbReference type="EC" id="2.1.1.113"/>
    </reaction>
</comment>
<dbReference type="GO" id="GO:0008168">
    <property type="term" value="F:methyltransferase activity"/>
    <property type="evidence" value="ECO:0007669"/>
    <property type="project" value="UniProtKB-KW"/>
</dbReference>
<name>A0ABU2L6L5_9ACTN</name>
<evidence type="ECO:0000256" key="8">
    <source>
        <dbReference type="RuleBase" id="RU362026"/>
    </source>
</evidence>